<feature type="domain" description="HTH crp-type" evidence="4">
    <location>
        <begin position="147"/>
        <end position="217"/>
    </location>
</feature>
<proteinExistence type="predicted"/>
<keyword evidence="5" id="KW-0808">Transferase</keyword>
<dbReference type="InterPro" id="IPR036390">
    <property type="entry name" value="WH_DNA-bd_sf"/>
</dbReference>
<keyword evidence="2" id="KW-0238">DNA-binding</keyword>
<evidence type="ECO:0000259" key="4">
    <source>
        <dbReference type="PROSITE" id="PS51063"/>
    </source>
</evidence>
<dbReference type="RefSeq" id="WP_078684019.1">
    <property type="nucleotide sequence ID" value="NZ_FUYA01000002.1"/>
</dbReference>
<gene>
    <name evidence="5" type="ORF">SAMN02745702_00707</name>
</gene>
<keyword evidence="3" id="KW-0804">Transcription</keyword>
<evidence type="ECO:0000256" key="3">
    <source>
        <dbReference type="ARBA" id="ARBA00023163"/>
    </source>
</evidence>
<evidence type="ECO:0000256" key="2">
    <source>
        <dbReference type="ARBA" id="ARBA00023125"/>
    </source>
</evidence>
<dbReference type="GO" id="GO:0016301">
    <property type="term" value="F:kinase activity"/>
    <property type="evidence" value="ECO:0007669"/>
    <property type="project" value="UniProtKB-KW"/>
</dbReference>
<dbReference type="SUPFAM" id="SSF51206">
    <property type="entry name" value="cAMP-binding domain-like"/>
    <property type="match status" value="1"/>
</dbReference>
<dbReference type="SUPFAM" id="SSF46785">
    <property type="entry name" value="Winged helix' DNA-binding domain"/>
    <property type="match status" value="1"/>
</dbReference>
<dbReference type="PROSITE" id="PS51063">
    <property type="entry name" value="HTH_CRP_2"/>
    <property type="match status" value="1"/>
</dbReference>
<dbReference type="GO" id="GO:0006355">
    <property type="term" value="P:regulation of DNA-templated transcription"/>
    <property type="evidence" value="ECO:0007669"/>
    <property type="project" value="InterPro"/>
</dbReference>
<keyword evidence="1" id="KW-0805">Transcription regulation</keyword>
<evidence type="ECO:0000256" key="1">
    <source>
        <dbReference type="ARBA" id="ARBA00023015"/>
    </source>
</evidence>
<dbReference type="InterPro" id="IPR012318">
    <property type="entry name" value="HTH_CRP"/>
</dbReference>
<sequence>MDIVVREGLAKLFLHLLNINEDWEQLPDCGNLKHFKKGKMIPASAENFYLLKSGIIRAVVTTAAGQDWTLLYQEKGCIFNELGALQGGIEQLYYLCQTDVSVYCFPGELLLSEEFYRRNPEKAINLITTLAVKEAISYAYTTDVACADAMGRVCQSLLALVNENQNQDVFSPDVTQSEIASMMGLHQTTVARAIKELRAKKIIGKFTKKRLEVLDREKLVQIARGGKQGEELLLGRIHDN</sequence>
<dbReference type="InterPro" id="IPR014710">
    <property type="entry name" value="RmlC-like_jellyroll"/>
</dbReference>
<dbReference type="Proteomes" id="UP000189733">
    <property type="component" value="Unassembled WGS sequence"/>
</dbReference>
<dbReference type="OrthoDB" id="1706474at2"/>
<keyword evidence="6" id="KW-1185">Reference proteome</keyword>
<dbReference type="InterPro" id="IPR000595">
    <property type="entry name" value="cNMP-bd_dom"/>
</dbReference>
<dbReference type="InterPro" id="IPR018490">
    <property type="entry name" value="cNMP-bd_dom_sf"/>
</dbReference>
<dbReference type="AlphaFoldDB" id="A0A1T4VPP6"/>
<reference evidence="5 6" key="1">
    <citation type="submission" date="2017-02" db="EMBL/GenBank/DDBJ databases">
        <authorList>
            <person name="Peterson S.W."/>
        </authorList>
    </citation>
    <scope>NUCLEOTIDE SEQUENCE [LARGE SCALE GENOMIC DNA]</scope>
    <source>
        <strain evidence="5 6">DSM 18034</strain>
    </source>
</reference>
<name>A0A1T4VPP6_9BACT</name>
<dbReference type="CDD" id="cd00038">
    <property type="entry name" value="CAP_ED"/>
    <property type="match status" value="1"/>
</dbReference>
<evidence type="ECO:0000313" key="5">
    <source>
        <dbReference type="EMBL" id="SKA66897.1"/>
    </source>
</evidence>
<dbReference type="GO" id="GO:0003677">
    <property type="term" value="F:DNA binding"/>
    <property type="evidence" value="ECO:0007669"/>
    <property type="project" value="UniProtKB-KW"/>
</dbReference>
<evidence type="ECO:0000313" key="6">
    <source>
        <dbReference type="Proteomes" id="UP000189733"/>
    </source>
</evidence>
<organism evidence="5 6">
    <name type="scientific">Desulfobaculum bizertense DSM 18034</name>
    <dbReference type="NCBI Taxonomy" id="1121442"/>
    <lineage>
        <taxon>Bacteria</taxon>
        <taxon>Pseudomonadati</taxon>
        <taxon>Thermodesulfobacteriota</taxon>
        <taxon>Desulfovibrionia</taxon>
        <taxon>Desulfovibrionales</taxon>
        <taxon>Desulfovibrionaceae</taxon>
        <taxon>Desulfobaculum</taxon>
    </lineage>
</organism>
<accession>A0A1T4VPP6</accession>
<protein>
    <submittedName>
        <fullName evidence="5">cAMP-binding domain of CRP or a regulatory subunit of cAMP-dependent protein kinases</fullName>
    </submittedName>
</protein>
<keyword evidence="5" id="KW-0418">Kinase</keyword>
<dbReference type="Gene3D" id="2.60.120.10">
    <property type="entry name" value="Jelly Rolls"/>
    <property type="match status" value="1"/>
</dbReference>
<dbReference type="Pfam" id="PF13545">
    <property type="entry name" value="HTH_Crp_2"/>
    <property type="match status" value="1"/>
</dbReference>
<dbReference type="EMBL" id="FUYA01000002">
    <property type="protein sequence ID" value="SKA66897.1"/>
    <property type="molecule type" value="Genomic_DNA"/>
</dbReference>
<dbReference type="STRING" id="1121442.SAMN02745702_00707"/>
<dbReference type="SMART" id="SM00419">
    <property type="entry name" value="HTH_CRP"/>
    <property type="match status" value="1"/>
</dbReference>